<dbReference type="Pfam" id="PF00149">
    <property type="entry name" value="Metallophos"/>
    <property type="match status" value="1"/>
</dbReference>
<organism evidence="11 12">
    <name type="scientific">Psylliodes chrysocephalus</name>
    <dbReference type="NCBI Taxonomy" id="3402493"/>
    <lineage>
        <taxon>Eukaryota</taxon>
        <taxon>Metazoa</taxon>
        <taxon>Ecdysozoa</taxon>
        <taxon>Arthropoda</taxon>
        <taxon>Hexapoda</taxon>
        <taxon>Insecta</taxon>
        <taxon>Pterygota</taxon>
        <taxon>Neoptera</taxon>
        <taxon>Endopterygota</taxon>
        <taxon>Coleoptera</taxon>
        <taxon>Polyphaga</taxon>
        <taxon>Cucujiformia</taxon>
        <taxon>Chrysomeloidea</taxon>
        <taxon>Chrysomelidae</taxon>
        <taxon>Galerucinae</taxon>
        <taxon>Alticini</taxon>
        <taxon>Psylliodes</taxon>
    </lineage>
</organism>
<dbReference type="GO" id="GO:0000166">
    <property type="term" value="F:nucleotide binding"/>
    <property type="evidence" value="ECO:0007669"/>
    <property type="project" value="UniProtKB-KW"/>
</dbReference>
<dbReference type="InterPro" id="IPR029052">
    <property type="entry name" value="Metallo-depent_PP-like"/>
</dbReference>
<dbReference type="EC" id="3.1.3.5" evidence="3"/>
<keyword evidence="5 8" id="KW-0732">Signal</keyword>
<dbReference type="InterPro" id="IPR006179">
    <property type="entry name" value="5_nucleotidase/apyrase"/>
</dbReference>
<dbReference type="AlphaFoldDB" id="A0A9P0CNQ1"/>
<dbReference type="CDD" id="cd07409">
    <property type="entry name" value="MPP_CD73_N"/>
    <property type="match status" value="1"/>
</dbReference>
<evidence type="ECO:0000256" key="7">
    <source>
        <dbReference type="ARBA" id="ARBA00022801"/>
    </source>
</evidence>
<dbReference type="PROSITE" id="PS00786">
    <property type="entry name" value="5_NUCLEOTIDASE_2"/>
    <property type="match status" value="1"/>
</dbReference>
<dbReference type="InterPro" id="IPR036907">
    <property type="entry name" value="5'-Nucleotdase_C_sf"/>
</dbReference>
<dbReference type="SUPFAM" id="SSF55816">
    <property type="entry name" value="5'-nucleotidase (syn. UDP-sugar hydrolase), C-terminal domain"/>
    <property type="match status" value="1"/>
</dbReference>
<dbReference type="InterPro" id="IPR008334">
    <property type="entry name" value="5'-Nucleotdase_C"/>
</dbReference>
<dbReference type="Gene3D" id="3.60.21.10">
    <property type="match status" value="1"/>
</dbReference>
<feature type="domain" description="5'-Nucleotidase C-terminal" evidence="10">
    <location>
        <begin position="343"/>
        <end position="508"/>
    </location>
</feature>
<dbReference type="GO" id="GO:0046872">
    <property type="term" value="F:metal ion binding"/>
    <property type="evidence" value="ECO:0007669"/>
    <property type="project" value="UniProtKB-KW"/>
</dbReference>
<dbReference type="GO" id="GO:0005886">
    <property type="term" value="C:plasma membrane"/>
    <property type="evidence" value="ECO:0007669"/>
    <property type="project" value="TreeGrafter"/>
</dbReference>
<evidence type="ECO:0000259" key="9">
    <source>
        <dbReference type="Pfam" id="PF00149"/>
    </source>
</evidence>
<name>A0A9P0CNQ1_9CUCU</name>
<keyword evidence="4" id="KW-0479">Metal-binding</keyword>
<accession>A0A9P0CNQ1</accession>
<dbReference type="PANTHER" id="PTHR11575">
    <property type="entry name" value="5'-NUCLEOTIDASE-RELATED"/>
    <property type="match status" value="1"/>
</dbReference>
<evidence type="ECO:0000256" key="3">
    <source>
        <dbReference type="ARBA" id="ARBA00012643"/>
    </source>
</evidence>
<dbReference type="SUPFAM" id="SSF56300">
    <property type="entry name" value="Metallo-dependent phosphatases"/>
    <property type="match status" value="1"/>
</dbReference>
<evidence type="ECO:0000256" key="8">
    <source>
        <dbReference type="RuleBase" id="RU362119"/>
    </source>
</evidence>
<feature type="chain" id="PRO_5040542892" description="5'-nucleotidase" evidence="8">
    <location>
        <begin position="18"/>
        <end position="574"/>
    </location>
</feature>
<comment type="similarity">
    <text evidence="2 8">Belongs to the 5'-nucleotidase family.</text>
</comment>
<dbReference type="Gene3D" id="3.90.780.10">
    <property type="entry name" value="5'-Nucleotidase, C-terminal domain"/>
    <property type="match status" value="1"/>
</dbReference>
<dbReference type="GO" id="GO:0006196">
    <property type="term" value="P:AMP catabolic process"/>
    <property type="evidence" value="ECO:0007669"/>
    <property type="project" value="TreeGrafter"/>
</dbReference>
<evidence type="ECO:0000256" key="4">
    <source>
        <dbReference type="ARBA" id="ARBA00022723"/>
    </source>
</evidence>
<evidence type="ECO:0000256" key="5">
    <source>
        <dbReference type="ARBA" id="ARBA00022729"/>
    </source>
</evidence>
<dbReference type="Pfam" id="PF02872">
    <property type="entry name" value="5_nucleotid_C"/>
    <property type="match status" value="1"/>
</dbReference>
<dbReference type="InterPro" id="IPR004843">
    <property type="entry name" value="Calcineurin-like_PHP"/>
</dbReference>
<dbReference type="Proteomes" id="UP001153636">
    <property type="component" value="Chromosome 18"/>
</dbReference>
<gene>
    <name evidence="11" type="ORF">PSYICH_LOCUS5642</name>
</gene>
<dbReference type="PANTHER" id="PTHR11575:SF24">
    <property type="entry name" value="5'-NUCLEOTIDASE"/>
    <property type="match status" value="1"/>
</dbReference>
<evidence type="ECO:0000256" key="2">
    <source>
        <dbReference type="ARBA" id="ARBA00006654"/>
    </source>
</evidence>
<dbReference type="PRINTS" id="PR01607">
    <property type="entry name" value="APYRASEFAMLY"/>
</dbReference>
<dbReference type="OrthoDB" id="7722975at2759"/>
<protein>
    <recommendedName>
        <fullName evidence="3">5'-nucleotidase</fullName>
        <ecNumber evidence="3">3.1.3.5</ecNumber>
    </recommendedName>
</protein>
<dbReference type="FunFam" id="3.60.21.10:FF:000020">
    <property type="entry name" value="NT5E isoform 4"/>
    <property type="match status" value="1"/>
</dbReference>
<evidence type="ECO:0000256" key="1">
    <source>
        <dbReference type="ARBA" id="ARBA00000815"/>
    </source>
</evidence>
<keyword evidence="6 8" id="KW-0547">Nucleotide-binding</keyword>
<keyword evidence="12" id="KW-1185">Reference proteome</keyword>
<evidence type="ECO:0000259" key="10">
    <source>
        <dbReference type="Pfam" id="PF02872"/>
    </source>
</evidence>
<reference evidence="11" key="1">
    <citation type="submission" date="2022-01" db="EMBL/GenBank/DDBJ databases">
        <authorList>
            <person name="King R."/>
        </authorList>
    </citation>
    <scope>NUCLEOTIDE SEQUENCE</scope>
</reference>
<evidence type="ECO:0000313" key="11">
    <source>
        <dbReference type="EMBL" id="CAH1105031.1"/>
    </source>
</evidence>
<dbReference type="FunFam" id="3.90.780.10:FF:000001">
    <property type="entry name" value="NT5E isoform 3"/>
    <property type="match status" value="1"/>
</dbReference>
<feature type="signal peptide" evidence="8">
    <location>
        <begin position="1"/>
        <end position="17"/>
    </location>
</feature>
<proteinExistence type="inferred from homology"/>
<evidence type="ECO:0000256" key="6">
    <source>
        <dbReference type="ARBA" id="ARBA00022741"/>
    </source>
</evidence>
<feature type="domain" description="Calcineurin-like phosphoesterase" evidence="9">
    <location>
        <begin position="23"/>
        <end position="240"/>
    </location>
</feature>
<keyword evidence="7 8" id="KW-0378">Hydrolase</keyword>
<evidence type="ECO:0000313" key="12">
    <source>
        <dbReference type="Proteomes" id="UP001153636"/>
    </source>
</evidence>
<comment type="catalytic activity">
    <reaction evidence="1">
        <text>a ribonucleoside 5'-phosphate + H2O = a ribonucleoside + phosphate</text>
        <dbReference type="Rhea" id="RHEA:12484"/>
        <dbReference type="ChEBI" id="CHEBI:15377"/>
        <dbReference type="ChEBI" id="CHEBI:18254"/>
        <dbReference type="ChEBI" id="CHEBI:43474"/>
        <dbReference type="ChEBI" id="CHEBI:58043"/>
        <dbReference type="EC" id="3.1.3.5"/>
    </reaction>
</comment>
<sequence>MFKYIAVILALSNAVLCNFDLLILHNNDIHGRFEETERNSGTCLPAHKNKSCVGGFARTAHMIRKYRQEAGDGVGPNVLYLNAGDTFIGTVWYTIHTWNISSAFMNLLRPDVQSLGNHEFDKGTDELYRYVSALNFPTIGGNVDFSKVPKLIEKLPKSVILDVNGTRVGVIGHVTTETQKISSPGETIFLDEVQTVKEESERLDKEGVKIIIVLGHSGYVKDQEIAEKVPLVDVVVGGHTNTFLWNGAQPDTETVEDPYPKIVTQPSGKQVPVVQAYAYTKYLGRLNITFDDEGSLIKFSGQPLLLDNSIPQDEDFIELLEIYRPAVNAVNEKIEGSLQVTLDGSQYNCRREECNFGNLIADAMVMYKATVSAPTWTDTPIGLMNGGGIRATIMPGINNKVTRGELLGALPFGNQVMSLTLSGSDLWTTLELGVRSNGETSRGEFLQMSGLQVVYDISKPAMSRVVSVKTRCGYCNIPTYSDLDLLKNYTVVLHNFLGDGNDGHYILKEKAFNKKFEDLADIDVVTWYFNTYSPVFAEVQNRIRFVQQQSSGSRDLSKPFVLIILFILAPVSLF</sequence>
<dbReference type="GO" id="GO:0008253">
    <property type="term" value="F:5'-nucleotidase activity"/>
    <property type="evidence" value="ECO:0007669"/>
    <property type="project" value="UniProtKB-EC"/>
</dbReference>
<dbReference type="EMBL" id="OV651830">
    <property type="protein sequence ID" value="CAH1105031.1"/>
    <property type="molecule type" value="Genomic_DNA"/>
</dbReference>
<dbReference type="InterPro" id="IPR006146">
    <property type="entry name" value="5'-Nucleotdase_CS"/>
</dbReference>